<feature type="compositionally biased region" description="Polar residues" evidence="5">
    <location>
        <begin position="104"/>
        <end position="113"/>
    </location>
</feature>
<comment type="caution">
    <text evidence="8">The sequence shown here is derived from an EMBL/GenBank/DDBJ whole genome shotgun (WGS) entry which is preliminary data.</text>
</comment>
<dbReference type="OrthoDB" id="5390143at2759"/>
<organism evidence="8 9">
    <name type="scientific">Fusarium austroafricanum</name>
    <dbReference type="NCBI Taxonomy" id="2364996"/>
    <lineage>
        <taxon>Eukaryota</taxon>
        <taxon>Fungi</taxon>
        <taxon>Dikarya</taxon>
        <taxon>Ascomycota</taxon>
        <taxon>Pezizomycotina</taxon>
        <taxon>Sordariomycetes</taxon>
        <taxon>Hypocreomycetidae</taxon>
        <taxon>Hypocreales</taxon>
        <taxon>Nectriaceae</taxon>
        <taxon>Fusarium</taxon>
        <taxon>Fusarium concolor species complex</taxon>
    </lineage>
</organism>
<evidence type="ECO:0000256" key="1">
    <source>
        <dbReference type="ARBA" id="ARBA00004167"/>
    </source>
</evidence>
<feature type="transmembrane region" description="Helical" evidence="6">
    <location>
        <begin position="155"/>
        <end position="176"/>
    </location>
</feature>
<evidence type="ECO:0000256" key="4">
    <source>
        <dbReference type="ARBA" id="ARBA00023136"/>
    </source>
</evidence>
<feature type="region of interest" description="Disordered" evidence="5">
    <location>
        <begin position="104"/>
        <end position="147"/>
    </location>
</feature>
<evidence type="ECO:0008006" key="10">
    <source>
        <dbReference type="Google" id="ProtNLM"/>
    </source>
</evidence>
<evidence type="ECO:0000256" key="7">
    <source>
        <dbReference type="SAM" id="SignalP"/>
    </source>
</evidence>
<protein>
    <recommendedName>
        <fullName evidence="10">Mid2 domain-containing protein</fullName>
    </recommendedName>
</protein>
<keyword evidence="7" id="KW-0732">Signal</keyword>
<dbReference type="InterPro" id="IPR051694">
    <property type="entry name" value="Immunoregulatory_rcpt-like"/>
</dbReference>
<name>A0A8H4K8N6_9HYPO</name>
<evidence type="ECO:0000313" key="9">
    <source>
        <dbReference type="Proteomes" id="UP000605986"/>
    </source>
</evidence>
<evidence type="ECO:0000256" key="6">
    <source>
        <dbReference type="SAM" id="Phobius"/>
    </source>
</evidence>
<evidence type="ECO:0000313" key="8">
    <source>
        <dbReference type="EMBL" id="KAF4445812.1"/>
    </source>
</evidence>
<keyword evidence="3 6" id="KW-1133">Transmembrane helix</keyword>
<dbReference type="Proteomes" id="UP000605986">
    <property type="component" value="Unassembled WGS sequence"/>
</dbReference>
<evidence type="ECO:0000256" key="2">
    <source>
        <dbReference type="ARBA" id="ARBA00022692"/>
    </source>
</evidence>
<dbReference type="PANTHER" id="PTHR15549:SF26">
    <property type="entry name" value="AXIAL BUDDING PATTERN PROTEIN 2-RELATED"/>
    <property type="match status" value="1"/>
</dbReference>
<feature type="signal peptide" evidence="7">
    <location>
        <begin position="1"/>
        <end position="21"/>
    </location>
</feature>
<dbReference type="EMBL" id="JAADJG010000498">
    <property type="protein sequence ID" value="KAF4445812.1"/>
    <property type="molecule type" value="Genomic_DNA"/>
</dbReference>
<keyword evidence="4 6" id="KW-0472">Membrane</keyword>
<dbReference type="NCBIfam" id="TIGR01167">
    <property type="entry name" value="LPXTG_anchor"/>
    <property type="match status" value="1"/>
</dbReference>
<proteinExistence type="predicted"/>
<dbReference type="GO" id="GO:0071944">
    <property type="term" value="C:cell periphery"/>
    <property type="evidence" value="ECO:0007669"/>
    <property type="project" value="UniProtKB-ARBA"/>
</dbReference>
<feature type="region of interest" description="Disordered" evidence="5">
    <location>
        <begin position="184"/>
        <end position="236"/>
    </location>
</feature>
<evidence type="ECO:0000256" key="3">
    <source>
        <dbReference type="ARBA" id="ARBA00022989"/>
    </source>
</evidence>
<keyword evidence="9" id="KW-1185">Reference proteome</keyword>
<reference evidence="8" key="1">
    <citation type="submission" date="2020-01" db="EMBL/GenBank/DDBJ databases">
        <title>Identification and distribution of gene clusters putatively required for synthesis of sphingolipid metabolism inhibitors in phylogenetically diverse species of the filamentous fungus Fusarium.</title>
        <authorList>
            <person name="Kim H.-S."/>
            <person name="Busman M."/>
            <person name="Brown D.W."/>
            <person name="Divon H."/>
            <person name="Uhlig S."/>
            <person name="Proctor R.H."/>
        </authorList>
    </citation>
    <scope>NUCLEOTIDE SEQUENCE</scope>
    <source>
        <strain evidence="8">NRRL 53441</strain>
    </source>
</reference>
<accession>A0A8H4K8N6</accession>
<dbReference type="GO" id="GO:0016020">
    <property type="term" value="C:membrane"/>
    <property type="evidence" value="ECO:0007669"/>
    <property type="project" value="UniProtKB-SubCell"/>
</dbReference>
<comment type="subcellular location">
    <subcellularLocation>
        <location evidence="1">Membrane</location>
        <topology evidence="1">Single-pass membrane protein</topology>
    </subcellularLocation>
</comment>
<keyword evidence="2 6" id="KW-0812">Transmembrane</keyword>
<feature type="compositionally biased region" description="Low complexity" evidence="5">
    <location>
        <begin position="114"/>
        <end position="147"/>
    </location>
</feature>
<sequence>MATQRLLGVFALLFLQQMVLAVFTNPPPRDSEIDNPVYKLGQEIKITWNTDVEFTDLSLWQSGPNGKKFTLQSNSKSKSYTWISLALEHGKTSPEFASHRFNITDPSTETTSAPTGTKTNPPKSKTKTFDTATETTTENTAGGEPSTGLSAGATAGVAVGAIAGAALIAGAGFMLWRRRRTNKAAPTKMTEEDGQKHQYAAVEAPGDNTPRQGPWEMGGGPTHFTHELPADNEHRK</sequence>
<feature type="chain" id="PRO_5034048873" description="Mid2 domain-containing protein" evidence="7">
    <location>
        <begin position="22"/>
        <end position="236"/>
    </location>
</feature>
<feature type="compositionally biased region" description="Basic and acidic residues" evidence="5">
    <location>
        <begin position="224"/>
        <end position="236"/>
    </location>
</feature>
<dbReference type="AlphaFoldDB" id="A0A8H4K8N6"/>
<gene>
    <name evidence="8" type="ORF">F53441_10457</name>
</gene>
<dbReference type="PANTHER" id="PTHR15549">
    <property type="entry name" value="PAIRED IMMUNOGLOBULIN-LIKE TYPE 2 RECEPTOR"/>
    <property type="match status" value="1"/>
</dbReference>
<evidence type="ECO:0000256" key="5">
    <source>
        <dbReference type="SAM" id="MobiDB-lite"/>
    </source>
</evidence>